<feature type="chain" id="PRO_5035855990" description="Secreted protein" evidence="1">
    <location>
        <begin position="19"/>
        <end position="93"/>
    </location>
</feature>
<reference evidence="2" key="1">
    <citation type="submission" date="2019-12" db="EMBL/GenBank/DDBJ databases">
        <title>Genome sequencing and annotation of Brassica cretica.</title>
        <authorList>
            <person name="Studholme D.J."/>
            <person name="Sarris P.F."/>
        </authorList>
    </citation>
    <scope>NUCLEOTIDE SEQUENCE</scope>
    <source>
        <strain evidence="2">PFS-001/15</strain>
        <tissue evidence="2">Leaf</tissue>
    </source>
</reference>
<organism evidence="2 3">
    <name type="scientific">Brassica cretica</name>
    <name type="common">Mustard</name>
    <dbReference type="NCBI Taxonomy" id="69181"/>
    <lineage>
        <taxon>Eukaryota</taxon>
        <taxon>Viridiplantae</taxon>
        <taxon>Streptophyta</taxon>
        <taxon>Embryophyta</taxon>
        <taxon>Tracheophyta</taxon>
        <taxon>Spermatophyta</taxon>
        <taxon>Magnoliopsida</taxon>
        <taxon>eudicotyledons</taxon>
        <taxon>Gunneridae</taxon>
        <taxon>Pentapetalae</taxon>
        <taxon>rosids</taxon>
        <taxon>malvids</taxon>
        <taxon>Brassicales</taxon>
        <taxon>Brassicaceae</taxon>
        <taxon>Brassiceae</taxon>
        <taxon>Brassica</taxon>
    </lineage>
</organism>
<evidence type="ECO:0000313" key="2">
    <source>
        <dbReference type="EMBL" id="KAF2555089.1"/>
    </source>
</evidence>
<dbReference type="Proteomes" id="UP000712281">
    <property type="component" value="Unassembled WGS sequence"/>
</dbReference>
<proteinExistence type="predicted"/>
<feature type="signal peptide" evidence="1">
    <location>
        <begin position="1"/>
        <end position="18"/>
    </location>
</feature>
<evidence type="ECO:0008006" key="4">
    <source>
        <dbReference type="Google" id="ProtNLM"/>
    </source>
</evidence>
<protein>
    <recommendedName>
        <fullName evidence="4">Secreted protein</fullName>
    </recommendedName>
</protein>
<gene>
    <name evidence="2" type="ORF">F2Q68_00016931</name>
</gene>
<comment type="caution">
    <text evidence="2">The sequence shown here is derived from an EMBL/GenBank/DDBJ whole genome shotgun (WGS) entry which is preliminary data.</text>
</comment>
<evidence type="ECO:0000256" key="1">
    <source>
        <dbReference type="SAM" id="SignalP"/>
    </source>
</evidence>
<accession>A0A8S9HB33</accession>
<sequence>MSHPIACVSSCMLPVACAATHGHPHALFHASFTCQEIPPRPHSSQHVWGSRVATHGPLHVGSHAQIAGTATPRASVCRAAWNCFMHVYASFLC</sequence>
<evidence type="ECO:0000313" key="3">
    <source>
        <dbReference type="Proteomes" id="UP000712281"/>
    </source>
</evidence>
<dbReference type="AlphaFoldDB" id="A0A8S9HB33"/>
<name>A0A8S9HB33_BRACR</name>
<dbReference type="EMBL" id="QGKW02001940">
    <property type="protein sequence ID" value="KAF2555089.1"/>
    <property type="molecule type" value="Genomic_DNA"/>
</dbReference>
<keyword evidence="1" id="KW-0732">Signal</keyword>